<dbReference type="Pfam" id="PF00282">
    <property type="entry name" value="Pyridoxal_deC"/>
    <property type="match status" value="1"/>
</dbReference>
<evidence type="ECO:0000256" key="6">
    <source>
        <dbReference type="PIRSR" id="PIRSR602129-50"/>
    </source>
</evidence>
<dbReference type="PANTHER" id="PTHR11999:SF70">
    <property type="entry name" value="MIP05841P"/>
    <property type="match status" value="1"/>
</dbReference>
<dbReference type="InterPro" id="IPR015424">
    <property type="entry name" value="PyrdxlP-dep_Trfase"/>
</dbReference>
<dbReference type="GO" id="GO:0030170">
    <property type="term" value="F:pyridoxal phosphate binding"/>
    <property type="evidence" value="ECO:0007669"/>
    <property type="project" value="InterPro"/>
</dbReference>
<feature type="modified residue" description="N6-(pyridoxal phosphate)lysine" evidence="6">
    <location>
        <position position="334"/>
    </location>
</feature>
<accession>A0A2N5X0Q3</accession>
<dbReference type="InterPro" id="IPR015422">
    <property type="entry name" value="PyrdxlP-dep_Trfase_small"/>
</dbReference>
<evidence type="ECO:0000256" key="3">
    <source>
        <dbReference type="ARBA" id="ARBA00022793"/>
    </source>
</evidence>
<gene>
    <name evidence="8" type="ORF">C0039_13860</name>
</gene>
<dbReference type="InterPro" id="IPR021115">
    <property type="entry name" value="Pyridoxal-P_BS"/>
</dbReference>
<reference evidence="8 9" key="1">
    <citation type="submission" date="2018-01" db="EMBL/GenBank/DDBJ databases">
        <title>The draft genome sequence of Halioglobus lutimaris HF004.</title>
        <authorList>
            <person name="Du Z.-J."/>
            <person name="Shi M.-J."/>
        </authorList>
    </citation>
    <scope>NUCLEOTIDE SEQUENCE [LARGE SCALE GENOMIC DNA]</scope>
    <source>
        <strain evidence="8 9">HF004</strain>
    </source>
</reference>
<dbReference type="PANTHER" id="PTHR11999">
    <property type="entry name" value="GROUP II PYRIDOXAL-5-PHOSPHATE DECARBOXYLASE"/>
    <property type="match status" value="1"/>
</dbReference>
<evidence type="ECO:0000256" key="2">
    <source>
        <dbReference type="ARBA" id="ARBA00009533"/>
    </source>
</evidence>
<comment type="cofactor">
    <cofactor evidence="1 6 7">
        <name>pyridoxal 5'-phosphate</name>
        <dbReference type="ChEBI" id="CHEBI:597326"/>
    </cofactor>
</comment>
<dbReference type="PRINTS" id="PR00800">
    <property type="entry name" value="YHDCRBOXLASE"/>
</dbReference>
<keyword evidence="9" id="KW-1185">Reference proteome</keyword>
<dbReference type="InterPro" id="IPR002129">
    <property type="entry name" value="PyrdxlP-dep_de-COase"/>
</dbReference>
<dbReference type="AlphaFoldDB" id="A0A2N5X0Q3"/>
<dbReference type="GO" id="GO:0019752">
    <property type="term" value="P:carboxylic acid metabolic process"/>
    <property type="evidence" value="ECO:0007669"/>
    <property type="project" value="InterPro"/>
</dbReference>
<dbReference type="GO" id="GO:0006520">
    <property type="term" value="P:amino acid metabolic process"/>
    <property type="evidence" value="ECO:0007669"/>
    <property type="project" value="InterPro"/>
</dbReference>
<keyword evidence="4 6" id="KW-0663">Pyridoxal phosphate</keyword>
<dbReference type="Gene3D" id="1.20.1340.10">
    <property type="entry name" value="dopa decarboxylase, N-terminal domain"/>
    <property type="match status" value="1"/>
</dbReference>
<evidence type="ECO:0000256" key="1">
    <source>
        <dbReference type="ARBA" id="ARBA00001933"/>
    </source>
</evidence>
<comment type="similarity">
    <text evidence="2 7">Belongs to the group II decarboxylase family.</text>
</comment>
<keyword evidence="5 7" id="KW-0456">Lyase</keyword>
<dbReference type="SUPFAM" id="SSF53383">
    <property type="entry name" value="PLP-dependent transferases"/>
    <property type="match status" value="1"/>
</dbReference>
<evidence type="ECO:0000256" key="4">
    <source>
        <dbReference type="ARBA" id="ARBA00022898"/>
    </source>
</evidence>
<dbReference type="EMBL" id="PKUS01000019">
    <property type="protein sequence ID" value="PLW68046.1"/>
    <property type="molecule type" value="Genomic_DNA"/>
</dbReference>
<dbReference type="Gene3D" id="3.40.640.10">
    <property type="entry name" value="Type I PLP-dependent aspartate aminotransferase-like (Major domain)"/>
    <property type="match status" value="1"/>
</dbReference>
<dbReference type="Proteomes" id="UP000235005">
    <property type="component" value="Unassembled WGS sequence"/>
</dbReference>
<dbReference type="PROSITE" id="PS00392">
    <property type="entry name" value="DDC_GAD_HDC_YDC"/>
    <property type="match status" value="1"/>
</dbReference>
<dbReference type="OrthoDB" id="9803665at2"/>
<evidence type="ECO:0000313" key="8">
    <source>
        <dbReference type="EMBL" id="PLW68046.1"/>
    </source>
</evidence>
<dbReference type="GO" id="GO:0016831">
    <property type="term" value="F:carboxy-lyase activity"/>
    <property type="evidence" value="ECO:0007669"/>
    <property type="project" value="UniProtKB-KW"/>
</dbReference>
<name>A0A2N5X0Q3_9GAMM</name>
<proteinExistence type="inferred from homology"/>
<keyword evidence="3" id="KW-0210">Decarboxylase</keyword>
<dbReference type="InterPro" id="IPR010977">
    <property type="entry name" value="Aromatic_deC"/>
</dbReference>
<dbReference type="Gene3D" id="3.90.1150.10">
    <property type="entry name" value="Aspartate Aminotransferase, domain 1"/>
    <property type="match status" value="1"/>
</dbReference>
<evidence type="ECO:0000256" key="5">
    <source>
        <dbReference type="ARBA" id="ARBA00023239"/>
    </source>
</evidence>
<evidence type="ECO:0000313" key="9">
    <source>
        <dbReference type="Proteomes" id="UP000235005"/>
    </source>
</evidence>
<protein>
    <submittedName>
        <fullName evidence="8">Cytochrome D ubiquinol oxidase subunit I</fullName>
    </submittedName>
</protein>
<dbReference type="InterPro" id="IPR015421">
    <property type="entry name" value="PyrdxlP-dep_Trfase_major"/>
</dbReference>
<evidence type="ECO:0000256" key="7">
    <source>
        <dbReference type="RuleBase" id="RU000382"/>
    </source>
</evidence>
<sequence length="528" mass="57744">MPTATRWSRCRRRGRRKLIAATLPDIVSTPVNKAEGLNDPSLLEPADWEEFRAEAHRALDVALNFVRDRPQEAAWEETPPGLKVTDKELPVHGQPLGEVVNAVQRDVLPYTLGNTHPRFWGWVNGSGTPSGVISQAFVGAINANMGGRDHSPMYIERQLLAWMRQLFSYPEDASGLICTGTSYATLLALAVARQHALGESVREQGNGGAALVAYCSEQAHVSVSKAMEILGLGSRALRSVPVRPDFTLDHAALDAMIRSDVALGMKPFAVISCVGAVNTGAIDELEIIGQICRENGLWHHVDGAFGALIVLSPELRHRLAGIEHADSIAFDFHKWMHVTYAAACVLIRDGELHRRSFATSHAYLQGESRGVAAGAPWPCDYGIDLSRGFAALGIWMLLNEMGTKRLGEAIYRNCRQAAWLGQQVDSMKQLQRLAPVSLNIVCFRFAPAGLSRQQLNRINRHIVVTLHCDGIAVPSFTELAGETAIRVCIANHRTRLDDLQALLDAVIEIGARLMTAGLEGEEFDVSTH</sequence>
<comment type="caution">
    <text evidence="8">The sequence shown here is derived from an EMBL/GenBank/DDBJ whole genome shotgun (WGS) entry which is preliminary data.</text>
</comment>
<organism evidence="8 9">
    <name type="scientific">Pseudohalioglobus lutimaris</name>
    <dbReference type="NCBI Taxonomy" id="1737061"/>
    <lineage>
        <taxon>Bacteria</taxon>
        <taxon>Pseudomonadati</taxon>
        <taxon>Pseudomonadota</taxon>
        <taxon>Gammaproteobacteria</taxon>
        <taxon>Cellvibrionales</taxon>
        <taxon>Halieaceae</taxon>
        <taxon>Pseudohalioglobus</taxon>
    </lineage>
</organism>